<evidence type="ECO:0000313" key="3">
    <source>
        <dbReference type="Proteomes" id="UP000054223"/>
    </source>
</evidence>
<reference evidence="2 3" key="1">
    <citation type="submission" date="2015-11" db="EMBL/GenBank/DDBJ databases">
        <title>Solirubrum puertoriconensis gen. nov. an environmental bacteria isolated in Puerto Rico.</title>
        <authorList>
            <person name="Cuebas-Irizarry M.F."/>
            <person name="Montalvo-Rodriguez R."/>
        </authorList>
    </citation>
    <scope>NUCLEOTIDE SEQUENCE [LARGE SCALE GENOMIC DNA]</scope>
    <source>
        <strain evidence="2 3">MC1A</strain>
    </source>
</reference>
<gene>
    <name evidence="2" type="ORF">ASU33_17090</name>
</gene>
<evidence type="ECO:0008006" key="4">
    <source>
        <dbReference type="Google" id="ProtNLM"/>
    </source>
</evidence>
<dbReference type="EMBL" id="LNAL01000003">
    <property type="protein sequence ID" value="KUG09443.1"/>
    <property type="molecule type" value="Genomic_DNA"/>
</dbReference>
<sequence length="637" mass="73029">MFSLLPRFSLLFLLLLLHCCMPASSAIAQQVPATSPADTARRQPIAQPTDTVRKRLDEHRILSGLRNYVRRKTLISRAASALFNFTERSEEQAGLDATLLDRQYDRHNYKIVRRVEVQTLDAFGFNINDTTRVPRNFLEKGGNALHIVTARRKVRKLLLFRPGQELQPQALAETERLLRQTNFILDARVVVNERTSTRDSVDIKVITKDVFSTSAGLQIRDVGAGVLTLRDKNFVARGHDFRNRFSYGRPDPQGWSYEGSYTVPLRNYLLAQARYRNQYQIDEKMASLSRGFVAVNTRYAYSLGAAQYHYGIQQGNPEPGQEPSFSPLDFTVVDAWLGRAYQPRSYDLGYENPARIIVAGRLVRTDYARKPNATYGNSTLGLMSVGYSVRRYYKDRYLFGFGRTEDVPTGSLLTLTGGYDFNENGNRPYVGTRLGLAGFSPLRGYLYMSGEYGRFMRNGRWEQGAFTGEVLAFTRLYHTGNWQWRHFFWNRTLIGINRLPDDLPLNIEEQRGLRGFRSEQQLRGRSRFVVNYEANVFTPVSFLGFRLAGIAFVDAAWLSTNGRTSPFRDKPYTGFGFGLRFRNEYLAVNTIQLYFGFYPRGFGDGTGSRIFQTTRNYYTFSDFSFGQPSIVRYDQFQ</sequence>
<evidence type="ECO:0000313" key="2">
    <source>
        <dbReference type="EMBL" id="KUG09443.1"/>
    </source>
</evidence>
<evidence type="ECO:0000256" key="1">
    <source>
        <dbReference type="SAM" id="SignalP"/>
    </source>
</evidence>
<protein>
    <recommendedName>
        <fullName evidence="4">POTRA domain-containing protein</fullName>
    </recommendedName>
</protein>
<comment type="caution">
    <text evidence="2">The sequence shown here is derived from an EMBL/GenBank/DDBJ whole genome shotgun (WGS) entry which is preliminary data.</text>
</comment>
<feature type="chain" id="PRO_5040726585" description="POTRA domain-containing protein" evidence="1">
    <location>
        <begin position="29"/>
        <end position="637"/>
    </location>
</feature>
<feature type="signal peptide" evidence="1">
    <location>
        <begin position="1"/>
        <end position="28"/>
    </location>
</feature>
<name>A0A9X0L653_SOLP1</name>
<organism evidence="2 3">
    <name type="scientific">Solirubrum puertoriconensis</name>
    <dbReference type="NCBI Taxonomy" id="1751427"/>
    <lineage>
        <taxon>Bacteria</taxon>
        <taxon>Pseudomonadati</taxon>
        <taxon>Bacteroidota</taxon>
        <taxon>Cytophagia</taxon>
        <taxon>Cytophagales</taxon>
    </lineage>
</organism>
<keyword evidence="3" id="KW-1185">Reference proteome</keyword>
<dbReference type="AlphaFoldDB" id="A0A9X0L653"/>
<dbReference type="Proteomes" id="UP000054223">
    <property type="component" value="Unassembled WGS sequence"/>
</dbReference>
<keyword evidence="1" id="KW-0732">Signal</keyword>
<proteinExistence type="predicted"/>
<accession>A0A9X0L653</accession>